<evidence type="ECO:0000256" key="3">
    <source>
        <dbReference type="ARBA" id="ARBA00022630"/>
    </source>
</evidence>
<dbReference type="PROSITE" id="PS51387">
    <property type="entry name" value="FAD_PCMH"/>
    <property type="match status" value="1"/>
</dbReference>
<dbReference type="AlphaFoldDB" id="A0AAD8XU49"/>
<proteinExistence type="inferred from homology"/>
<dbReference type="Gene3D" id="3.30.465.10">
    <property type="match status" value="1"/>
</dbReference>
<feature type="compositionally biased region" description="Acidic residues" evidence="6">
    <location>
        <begin position="690"/>
        <end position="708"/>
    </location>
</feature>
<keyword evidence="5 9" id="KW-0560">Oxidoreductase</keyword>
<dbReference type="InterPro" id="IPR016167">
    <property type="entry name" value="FAD-bd_PCMH_sub1"/>
</dbReference>
<feature type="signal peptide" evidence="7">
    <location>
        <begin position="1"/>
        <end position="20"/>
    </location>
</feature>
<evidence type="ECO:0000259" key="8">
    <source>
        <dbReference type="PROSITE" id="PS51387"/>
    </source>
</evidence>
<comment type="caution">
    <text evidence="9">The sequence shown here is derived from an EMBL/GenBank/DDBJ whole genome shotgun (WGS) entry which is preliminary data.</text>
</comment>
<feature type="domain" description="FAD-binding PCMH-type" evidence="8">
    <location>
        <begin position="139"/>
        <end position="390"/>
    </location>
</feature>
<evidence type="ECO:0000256" key="5">
    <source>
        <dbReference type="ARBA" id="ARBA00023002"/>
    </source>
</evidence>
<dbReference type="PANTHER" id="PTHR42973:SF39">
    <property type="entry name" value="FAD-BINDING PCMH-TYPE DOMAIN-CONTAINING PROTEIN"/>
    <property type="match status" value="1"/>
</dbReference>
<evidence type="ECO:0000256" key="6">
    <source>
        <dbReference type="SAM" id="MobiDB-lite"/>
    </source>
</evidence>
<keyword evidence="4" id="KW-0274">FAD</keyword>
<evidence type="ECO:0000256" key="4">
    <source>
        <dbReference type="ARBA" id="ARBA00022827"/>
    </source>
</evidence>
<dbReference type="Proteomes" id="UP001224775">
    <property type="component" value="Unassembled WGS sequence"/>
</dbReference>
<keyword evidence="3" id="KW-0285">Flavoprotein</keyword>
<name>A0AAD8XU49_9STRA</name>
<dbReference type="EC" id="1.-.-.-" evidence="9"/>
<dbReference type="PANTHER" id="PTHR42973">
    <property type="entry name" value="BINDING OXIDOREDUCTASE, PUTATIVE (AFU_ORTHOLOGUE AFUA_1G17690)-RELATED"/>
    <property type="match status" value="1"/>
</dbReference>
<comment type="cofactor">
    <cofactor evidence="1">
        <name>FAD</name>
        <dbReference type="ChEBI" id="CHEBI:57692"/>
    </cofactor>
</comment>
<protein>
    <submittedName>
        <fullName evidence="9">FAD-dependent oxidoreductase</fullName>
        <ecNumber evidence="9">1.-.-.-</ecNumber>
    </submittedName>
</protein>
<dbReference type="InterPro" id="IPR016166">
    <property type="entry name" value="FAD-bd_PCMH"/>
</dbReference>
<dbReference type="InterPro" id="IPR012951">
    <property type="entry name" value="BBE"/>
</dbReference>
<reference evidence="9" key="1">
    <citation type="submission" date="2023-06" db="EMBL/GenBank/DDBJ databases">
        <title>Survivors Of The Sea: Transcriptome response of Skeletonema marinoi to long-term dormancy.</title>
        <authorList>
            <person name="Pinder M.I.M."/>
            <person name="Kourtchenko O."/>
            <person name="Robertson E.K."/>
            <person name="Larsson T."/>
            <person name="Maumus F."/>
            <person name="Osuna-Cruz C.M."/>
            <person name="Vancaester E."/>
            <person name="Stenow R."/>
            <person name="Vandepoele K."/>
            <person name="Ploug H."/>
            <person name="Bruchert V."/>
            <person name="Godhe A."/>
            <person name="Topel M."/>
        </authorList>
    </citation>
    <scope>NUCLEOTIDE SEQUENCE</scope>
    <source>
        <strain evidence="9">R05AC</strain>
    </source>
</reference>
<dbReference type="GO" id="GO:0016491">
    <property type="term" value="F:oxidoreductase activity"/>
    <property type="evidence" value="ECO:0007669"/>
    <property type="project" value="UniProtKB-KW"/>
</dbReference>
<dbReference type="GO" id="GO:0071949">
    <property type="term" value="F:FAD binding"/>
    <property type="evidence" value="ECO:0007669"/>
    <property type="project" value="InterPro"/>
</dbReference>
<sequence>MTVLTAAACSLFLITFGADAAAGEGWRADLPWAVLESKLSTSASLIDTGFKDYASECTPEFVNFRSPIRSTFALINQPSGLCLPHLACGYDRCNPRPSANHTYDLHAQDILAMAQEVAVPDAFNPALQDSYFNDPSNPSLDLPSKVLHPVDASDVVAVIQFAKEHSLELSVKNSGHSWQGASSKKNTLLVNMNRYTCYAPTGITNCDAQSLGIAIKDNLSDQPCHLSVAKNKPAVIRVGGGENWDKTYRAVKDANEAGGLYHIVGGSSGSVSPMGWTFQGGLSGSWGTRYGLGADQVVQIEMVLPNGFHVKFGPTEWKDASAEGFTVPRTIGVTGLCRTNPEERDEEKWVWGDCPNDFDVDFMDLWYAIRGGGGGTWGVVLSMHLQLHDYVPRVDYPASSSEECSATVFTADSSLFMHPLSDPLNVEFVATYMMTPSVLNVTVEQSRACGSPGIIYNMPQCYGEEAISQAWITFLQMKNITGGTECLERNPRGGLPSSSPLGSRFEGQIADLPSPGIAAGAVNGVLVPKAWVEKVGVQSANDLFGISKFGLPYLWANYYAFGSAAVTSDQANSVSQAHRDAGIMILLFDTESETFWRDIAPEMFDLKDKTKFPPIFGSNHAATGMTGPRKDDWTKPCPGNWTFEERLAGCVSFQEAIYGTETLKRLEAIKKVVDPKNMFACNNCIRATEENEEEAADQEEVPTQEDKDDGVAVKEEDVGSTSSYPRNSFLAIAMMIGAAVNCFVY</sequence>
<accession>A0AAD8XU49</accession>
<evidence type="ECO:0000256" key="7">
    <source>
        <dbReference type="SAM" id="SignalP"/>
    </source>
</evidence>
<dbReference type="InterPro" id="IPR050416">
    <property type="entry name" value="FAD-linked_Oxidoreductase"/>
</dbReference>
<comment type="similarity">
    <text evidence="2">Belongs to the oxygen-dependent FAD-linked oxidoreductase family.</text>
</comment>
<feature type="chain" id="PRO_5041963758" evidence="7">
    <location>
        <begin position="21"/>
        <end position="745"/>
    </location>
</feature>
<evidence type="ECO:0000256" key="2">
    <source>
        <dbReference type="ARBA" id="ARBA00005466"/>
    </source>
</evidence>
<keyword evidence="7" id="KW-0732">Signal</keyword>
<dbReference type="SUPFAM" id="SSF56176">
    <property type="entry name" value="FAD-binding/transporter-associated domain-like"/>
    <property type="match status" value="1"/>
</dbReference>
<keyword evidence="10" id="KW-1185">Reference proteome</keyword>
<dbReference type="Pfam" id="PF08031">
    <property type="entry name" value="BBE"/>
    <property type="match status" value="1"/>
</dbReference>
<evidence type="ECO:0000313" key="10">
    <source>
        <dbReference type="Proteomes" id="UP001224775"/>
    </source>
</evidence>
<organism evidence="9 10">
    <name type="scientific">Skeletonema marinoi</name>
    <dbReference type="NCBI Taxonomy" id="267567"/>
    <lineage>
        <taxon>Eukaryota</taxon>
        <taxon>Sar</taxon>
        <taxon>Stramenopiles</taxon>
        <taxon>Ochrophyta</taxon>
        <taxon>Bacillariophyta</taxon>
        <taxon>Coscinodiscophyceae</taxon>
        <taxon>Thalassiosirophycidae</taxon>
        <taxon>Thalassiosirales</taxon>
        <taxon>Skeletonemataceae</taxon>
        <taxon>Skeletonema</taxon>
        <taxon>Skeletonema marinoi-dohrnii complex</taxon>
    </lineage>
</organism>
<evidence type="ECO:0000256" key="1">
    <source>
        <dbReference type="ARBA" id="ARBA00001974"/>
    </source>
</evidence>
<feature type="region of interest" description="Disordered" evidence="6">
    <location>
        <begin position="690"/>
        <end position="722"/>
    </location>
</feature>
<dbReference type="Gene3D" id="3.30.43.10">
    <property type="entry name" value="Uridine Diphospho-n-acetylenolpyruvylglucosamine Reductase, domain 2"/>
    <property type="match status" value="1"/>
</dbReference>
<evidence type="ECO:0000313" key="9">
    <source>
        <dbReference type="EMBL" id="KAK1733772.1"/>
    </source>
</evidence>
<dbReference type="InterPro" id="IPR016169">
    <property type="entry name" value="FAD-bd_PCMH_sub2"/>
</dbReference>
<dbReference type="EMBL" id="JATAAI010000045">
    <property type="protein sequence ID" value="KAK1733772.1"/>
    <property type="molecule type" value="Genomic_DNA"/>
</dbReference>
<gene>
    <name evidence="9" type="ORF">QTG54_015627</name>
</gene>
<dbReference type="InterPro" id="IPR036318">
    <property type="entry name" value="FAD-bd_PCMH-like_sf"/>
</dbReference>